<sequence length="69" mass="7717">MIQQPSGDLLDDRATIFQIEKAIKMRKMGRVPHQMGFQLNHASVGTQQIMTTFTTRSKPYGHGKTDAGI</sequence>
<proteinExistence type="predicted"/>
<organism evidence="1 2">
    <name type="scientific">Camelus dromedarius</name>
    <name type="common">Dromedary</name>
    <name type="synonym">Arabian camel</name>
    <dbReference type="NCBI Taxonomy" id="9838"/>
    <lineage>
        <taxon>Eukaryota</taxon>
        <taxon>Metazoa</taxon>
        <taxon>Chordata</taxon>
        <taxon>Craniata</taxon>
        <taxon>Vertebrata</taxon>
        <taxon>Euteleostomi</taxon>
        <taxon>Mammalia</taxon>
        <taxon>Eutheria</taxon>
        <taxon>Laurasiatheria</taxon>
        <taxon>Artiodactyla</taxon>
        <taxon>Tylopoda</taxon>
        <taxon>Camelidae</taxon>
        <taxon>Camelus</taxon>
    </lineage>
</organism>
<reference evidence="1 2" key="1">
    <citation type="journal article" date="2019" name="Mol. Ecol. Resour.">
        <title>Improving Illumina assemblies with Hi-C and long reads: an example with the North African dromedary.</title>
        <authorList>
            <person name="Elbers J.P."/>
            <person name="Rogers M.F."/>
            <person name="Perelman P.L."/>
            <person name="Proskuryakova A.A."/>
            <person name="Serdyukova N.A."/>
            <person name="Johnson W.E."/>
            <person name="Horin P."/>
            <person name="Corander J."/>
            <person name="Murphy D."/>
            <person name="Burger P.A."/>
        </authorList>
    </citation>
    <scope>NUCLEOTIDE SEQUENCE [LARGE SCALE GENOMIC DNA]</scope>
    <source>
        <strain evidence="1">Drom800</strain>
        <tissue evidence="1">Blood</tissue>
    </source>
</reference>
<dbReference type="EMBL" id="JWIN03000009">
    <property type="protein sequence ID" value="KAB1273622.1"/>
    <property type="molecule type" value="Genomic_DNA"/>
</dbReference>
<name>A0A5N4DR48_CAMDR</name>
<evidence type="ECO:0000313" key="2">
    <source>
        <dbReference type="Proteomes" id="UP000299084"/>
    </source>
</evidence>
<evidence type="ECO:0000313" key="1">
    <source>
        <dbReference type="EMBL" id="KAB1273622.1"/>
    </source>
</evidence>
<gene>
    <name evidence="1" type="ORF">Cadr_000010766</name>
</gene>
<comment type="caution">
    <text evidence="1">The sequence shown here is derived from an EMBL/GenBank/DDBJ whole genome shotgun (WGS) entry which is preliminary data.</text>
</comment>
<protein>
    <submittedName>
        <fullName evidence="1">Uncharacterized protein</fullName>
    </submittedName>
</protein>
<keyword evidence="2" id="KW-1185">Reference proteome</keyword>
<dbReference type="AlphaFoldDB" id="A0A5N4DR48"/>
<accession>A0A5N4DR48</accession>
<dbReference type="Proteomes" id="UP000299084">
    <property type="component" value="Unassembled WGS sequence"/>
</dbReference>